<dbReference type="Proteomes" id="UP000662818">
    <property type="component" value="Chromosome"/>
</dbReference>
<dbReference type="RefSeq" id="WP_207009818.1">
    <property type="nucleotide sequence ID" value="NZ_CP022295.1"/>
</dbReference>
<keyword evidence="3" id="KW-1185">Reference proteome</keyword>
<proteinExistence type="predicted"/>
<protein>
    <recommendedName>
        <fullName evidence="4">YiaAB two helix domain-containing protein</fullName>
    </recommendedName>
</protein>
<name>A0ABX7PIL8_9ACTN</name>
<evidence type="ECO:0000256" key="1">
    <source>
        <dbReference type="SAM" id="Phobius"/>
    </source>
</evidence>
<dbReference type="EMBL" id="CP022295">
    <property type="protein sequence ID" value="QSR25562.1"/>
    <property type="molecule type" value="Genomic_DNA"/>
</dbReference>
<reference evidence="2 3" key="1">
    <citation type="submission" date="2017-06" db="EMBL/GenBank/DDBJ databases">
        <title>Complete Genome Sequence of the Soil Carbazole-Degrading Bacterium Nocardioides aromaticivorans IC177.</title>
        <authorList>
            <person name="Vejarano F."/>
            <person name="Suzuki-Minakuchi C."/>
            <person name="Ohtsubo Y."/>
            <person name="Tsuda M."/>
            <person name="Okada K."/>
            <person name="Nojiri H."/>
        </authorList>
    </citation>
    <scope>NUCLEOTIDE SEQUENCE [LARGE SCALE GENOMIC DNA]</scope>
    <source>
        <strain evidence="2 3">IC177</strain>
    </source>
</reference>
<feature type="transmembrane region" description="Helical" evidence="1">
    <location>
        <begin position="38"/>
        <end position="56"/>
    </location>
</feature>
<evidence type="ECO:0000313" key="2">
    <source>
        <dbReference type="EMBL" id="QSR25562.1"/>
    </source>
</evidence>
<feature type="transmembrane region" description="Helical" evidence="1">
    <location>
        <begin position="12"/>
        <end position="32"/>
    </location>
</feature>
<keyword evidence="1" id="KW-1133">Transmembrane helix</keyword>
<keyword evidence="1" id="KW-0812">Transmembrane</keyword>
<sequence length="84" mass="9171">MSEWDGRQVSLGALACCGFWMAGVALIVGSLIGLLPHHWAAAGQVVAMIGCLRTVLRAIHEQERRVHDAFEFGRATADLKIVRE</sequence>
<gene>
    <name evidence="2" type="ORF">CFH99_07990</name>
</gene>
<keyword evidence="1" id="KW-0472">Membrane</keyword>
<accession>A0ABX7PIL8</accession>
<evidence type="ECO:0008006" key="4">
    <source>
        <dbReference type="Google" id="ProtNLM"/>
    </source>
</evidence>
<organism evidence="2 3">
    <name type="scientific">Nocardioides aromaticivorans</name>
    <dbReference type="NCBI Taxonomy" id="200618"/>
    <lineage>
        <taxon>Bacteria</taxon>
        <taxon>Bacillati</taxon>
        <taxon>Actinomycetota</taxon>
        <taxon>Actinomycetes</taxon>
        <taxon>Propionibacteriales</taxon>
        <taxon>Nocardioidaceae</taxon>
        <taxon>Nocardioides</taxon>
    </lineage>
</organism>
<evidence type="ECO:0000313" key="3">
    <source>
        <dbReference type="Proteomes" id="UP000662818"/>
    </source>
</evidence>